<dbReference type="Proteomes" id="UP000007590">
    <property type="component" value="Chromosome"/>
</dbReference>
<dbReference type="eggNOG" id="ENOG50343AQ">
    <property type="taxonomic scope" value="Bacteria"/>
</dbReference>
<proteinExistence type="predicted"/>
<dbReference type="EMBL" id="CP003349">
    <property type="protein sequence ID" value="AFD08829.1"/>
    <property type="molecule type" value="Genomic_DNA"/>
</dbReference>
<gene>
    <name evidence="2" type="ordered locus">Solca_3830</name>
</gene>
<evidence type="ECO:0000259" key="1">
    <source>
        <dbReference type="Pfam" id="PF14213"/>
    </source>
</evidence>
<organism evidence="2 3">
    <name type="scientific">Solitalea canadensis (strain ATCC 29591 / DSM 3403 / JCM 21819 / LMG 8368 / NBRC 15130 / NCIMB 12057 / USAM 9D)</name>
    <name type="common">Flexibacter canadensis</name>
    <dbReference type="NCBI Taxonomy" id="929556"/>
    <lineage>
        <taxon>Bacteria</taxon>
        <taxon>Pseudomonadati</taxon>
        <taxon>Bacteroidota</taxon>
        <taxon>Sphingobacteriia</taxon>
        <taxon>Sphingobacteriales</taxon>
        <taxon>Sphingobacteriaceae</taxon>
        <taxon>Solitalea</taxon>
    </lineage>
</organism>
<sequence>MLINNDFEMKINVIDILKSPNASLHDDGLMIYEEVKKQFKSAEPNDIEIDFSAIKRCSTLFLNASFGKLLAEYGEETVRKYIHPIGYNQILTFMDKYNDMWDNVINRDNYQAYREEAFA</sequence>
<name>H8KL12_SOLCM</name>
<dbReference type="HOGENOM" id="CLU_2059875_0_0_10"/>
<dbReference type="STRING" id="929556.Solca_3830"/>
<protein>
    <recommendedName>
        <fullName evidence="1">DUF4325 domain-containing protein</fullName>
    </recommendedName>
</protein>
<feature type="domain" description="DUF4325" evidence="1">
    <location>
        <begin position="31"/>
        <end position="88"/>
    </location>
</feature>
<evidence type="ECO:0000313" key="3">
    <source>
        <dbReference type="Proteomes" id="UP000007590"/>
    </source>
</evidence>
<dbReference type="AlphaFoldDB" id="H8KL12"/>
<accession>H8KL12</accession>
<evidence type="ECO:0000313" key="2">
    <source>
        <dbReference type="EMBL" id="AFD08829.1"/>
    </source>
</evidence>
<keyword evidence="3" id="KW-1185">Reference proteome</keyword>
<dbReference type="InterPro" id="IPR025474">
    <property type="entry name" value="DUF4325"/>
</dbReference>
<dbReference type="Pfam" id="PF14213">
    <property type="entry name" value="DUF4325"/>
    <property type="match status" value="1"/>
</dbReference>
<dbReference type="KEGG" id="scn:Solca_3830"/>
<reference evidence="2" key="1">
    <citation type="submission" date="2012-02" db="EMBL/GenBank/DDBJ databases">
        <title>The complete genome of Solitalea canadensis DSM 3403.</title>
        <authorList>
            <consortium name="US DOE Joint Genome Institute (JGI-PGF)"/>
            <person name="Lucas S."/>
            <person name="Copeland A."/>
            <person name="Lapidus A."/>
            <person name="Glavina del Rio T."/>
            <person name="Dalin E."/>
            <person name="Tice H."/>
            <person name="Bruce D."/>
            <person name="Goodwin L."/>
            <person name="Pitluck S."/>
            <person name="Peters L."/>
            <person name="Ovchinnikova G."/>
            <person name="Lu M."/>
            <person name="Kyrpides N."/>
            <person name="Mavromatis K."/>
            <person name="Ivanova N."/>
            <person name="Brettin T."/>
            <person name="Detter J.C."/>
            <person name="Han C."/>
            <person name="Larimer F."/>
            <person name="Land M."/>
            <person name="Hauser L."/>
            <person name="Markowitz V."/>
            <person name="Cheng J.-F."/>
            <person name="Hugenholtz P."/>
            <person name="Woyke T."/>
            <person name="Wu D."/>
            <person name="Spring S."/>
            <person name="Schroeder M."/>
            <person name="Kopitz M."/>
            <person name="Brambilla E."/>
            <person name="Klenk H.-P."/>
            <person name="Eisen J.A."/>
        </authorList>
    </citation>
    <scope>NUCLEOTIDE SEQUENCE</scope>
    <source>
        <strain evidence="2">DSM 3403</strain>
    </source>
</reference>